<name>A0A9P7ADY2_9AGAM</name>
<proteinExistence type="predicted"/>
<keyword evidence="3" id="KW-1185">Reference proteome</keyword>
<dbReference type="EMBL" id="JABBWE010000079">
    <property type="protein sequence ID" value="KAG1787402.1"/>
    <property type="molecule type" value="Genomic_DNA"/>
</dbReference>
<accession>A0A9P7ADY2</accession>
<dbReference type="RefSeq" id="XP_041154752.1">
    <property type="nucleotide sequence ID" value="XM_041300696.1"/>
</dbReference>
<comment type="caution">
    <text evidence="2">The sequence shown here is derived from an EMBL/GenBank/DDBJ whole genome shotgun (WGS) entry which is preliminary data.</text>
</comment>
<sequence length="431" mass="48332">MAPNRNADLGRKYLTSTSTNNQVDCQYCNRSFLAHGIKSHEQSCLRRWDKKNANKNFAALAVHAVEKELQRKAAHREKQWNHRKQTMASAAAVLVPSGSALDDTESLPAQDQQPDDFTVHPWSEDGSDLIDTMSISGDAHQRSASDTSMGTTPIPNMLSSLPTVPSARSNLDTFKTEYHPHSGRTTSVEIFSTFGRKEHPQLPIIDEQPWQPFTCHVDFEFAELAHGAALNKNQTDEHCSSSGGLRMAKRNSLSIHAMSALYMNLGLQIGGGMYNHLCPKMIKHISLLLAWLRHTRSSLDVETCLLVSEIPMGSMVPDDSKEDGKLMYVNLKRVVWHKSFLKLLENIIIYAEMGDHAAGEKALKEQGLQPVKNVFWSVPNSDPHDTISQDHLHIYHMGQWKHLFGELKRCIAALGRSAEKQMDDQFDAFPL</sequence>
<organism evidence="2 3">
    <name type="scientific">Suillus plorans</name>
    <dbReference type="NCBI Taxonomy" id="116603"/>
    <lineage>
        <taxon>Eukaryota</taxon>
        <taxon>Fungi</taxon>
        <taxon>Dikarya</taxon>
        <taxon>Basidiomycota</taxon>
        <taxon>Agaricomycotina</taxon>
        <taxon>Agaricomycetes</taxon>
        <taxon>Agaricomycetidae</taxon>
        <taxon>Boletales</taxon>
        <taxon>Suillineae</taxon>
        <taxon>Suillaceae</taxon>
        <taxon>Suillus</taxon>
    </lineage>
</organism>
<dbReference type="Gene3D" id="3.30.160.60">
    <property type="entry name" value="Classic Zinc Finger"/>
    <property type="match status" value="1"/>
</dbReference>
<gene>
    <name evidence="2" type="ORF">HD556DRAFT_1312729</name>
</gene>
<dbReference type="AlphaFoldDB" id="A0A9P7ADY2"/>
<feature type="compositionally biased region" description="Polar residues" evidence="1">
    <location>
        <begin position="142"/>
        <end position="165"/>
    </location>
</feature>
<evidence type="ECO:0000313" key="3">
    <source>
        <dbReference type="Proteomes" id="UP000719766"/>
    </source>
</evidence>
<dbReference type="OrthoDB" id="2678540at2759"/>
<reference evidence="2" key="1">
    <citation type="journal article" date="2020" name="New Phytol.">
        <title>Comparative genomics reveals dynamic genome evolution in host specialist ectomycorrhizal fungi.</title>
        <authorList>
            <person name="Lofgren L.A."/>
            <person name="Nguyen N.H."/>
            <person name="Vilgalys R."/>
            <person name="Ruytinx J."/>
            <person name="Liao H.L."/>
            <person name="Branco S."/>
            <person name="Kuo A."/>
            <person name="LaButti K."/>
            <person name="Lipzen A."/>
            <person name="Andreopoulos W."/>
            <person name="Pangilinan J."/>
            <person name="Riley R."/>
            <person name="Hundley H."/>
            <person name="Na H."/>
            <person name="Barry K."/>
            <person name="Grigoriev I.V."/>
            <person name="Stajich J.E."/>
            <person name="Kennedy P.G."/>
        </authorList>
    </citation>
    <scope>NUCLEOTIDE SEQUENCE</scope>
    <source>
        <strain evidence="2">S12</strain>
    </source>
</reference>
<evidence type="ECO:0000313" key="2">
    <source>
        <dbReference type="EMBL" id="KAG1787402.1"/>
    </source>
</evidence>
<feature type="region of interest" description="Disordered" evidence="1">
    <location>
        <begin position="138"/>
        <end position="165"/>
    </location>
</feature>
<evidence type="ECO:0000256" key="1">
    <source>
        <dbReference type="SAM" id="MobiDB-lite"/>
    </source>
</evidence>
<protein>
    <submittedName>
        <fullName evidence="2">Uncharacterized protein</fullName>
    </submittedName>
</protein>
<dbReference type="GeneID" id="64594460"/>
<dbReference type="Proteomes" id="UP000719766">
    <property type="component" value="Unassembled WGS sequence"/>
</dbReference>